<keyword evidence="1" id="KW-0175">Coiled coil</keyword>
<gene>
    <name evidence="2" type="ORF">GCK32_000239</name>
</gene>
<sequence length="232" mass="26637">MISQVDQLKKVVASQAERIRQLEQVIENMDRDLCASREAHDLLEFQILETEENNRCLPAPQRDDKCIGTEKTTTERQSKCSGTDMIDTTDSTTIGQEEALSLQLREYNLHLEHQFEAQSQIIEAMKKKIAEQKVFADLVHKLAKMNETGMIREHLESYIRTAESETKLLAENFSRIIQARLNTTDSLGKWITMDESGAFSESEICERKGRRKSVGDFQHDDGLCNQNDAVWR</sequence>
<dbReference type="Proteomes" id="UP001331761">
    <property type="component" value="Unassembled WGS sequence"/>
</dbReference>
<dbReference type="AlphaFoldDB" id="A0AAN8EUQ9"/>
<reference evidence="2 3" key="1">
    <citation type="submission" date="2019-10" db="EMBL/GenBank/DDBJ databases">
        <title>Assembly and Annotation for the nematode Trichostrongylus colubriformis.</title>
        <authorList>
            <person name="Martin J."/>
        </authorList>
    </citation>
    <scope>NUCLEOTIDE SEQUENCE [LARGE SCALE GENOMIC DNA]</scope>
    <source>
        <strain evidence="2">G859</strain>
        <tissue evidence="2">Whole worm</tissue>
    </source>
</reference>
<name>A0AAN8EUQ9_TRICO</name>
<organism evidence="2 3">
    <name type="scientific">Trichostrongylus colubriformis</name>
    <name type="common">Black scour worm</name>
    <dbReference type="NCBI Taxonomy" id="6319"/>
    <lineage>
        <taxon>Eukaryota</taxon>
        <taxon>Metazoa</taxon>
        <taxon>Ecdysozoa</taxon>
        <taxon>Nematoda</taxon>
        <taxon>Chromadorea</taxon>
        <taxon>Rhabditida</taxon>
        <taxon>Rhabditina</taxon>
        <taxon>Rhabditomorpha</taxon>
        <taxon>Strongyloidea</taxon>
        <taxon>Trichostrongylidae</taxon>
        <taxon>Trichostrongylus</taxon>
    </lineage>
</organism>
<comment type="caution">
    <text evidence="2">The sequence shown here is derived from an EMBL/GenBank/DDBJ whole genome shotgun (WGS) entry which is preliminary data.</text>
</comment>
<evidence type="ECO:0000256" key="1">
    <source>
        <dbReference type="SAM" id="Coils"/>
    </source>
</evidence>
<protein>
    <submittedName>
        <fullName evidence="2">Uncharacterized protein</fullName>
    </submittedName>
</protein>
<accession>A0AAN8EUQ9</accession>
<feature type="coiled-coil region" evidence="1">
    <location>
        <begin position="5"/>
        <end position="32"/>
    </location>
</feature>
<evidence type="ECO:0000313" key="2">
    <source>
        <dbReference type="EMBL" id="KAK5967226.1"/>
    </source>
</evidence>
<evidence type="ECO:0000313" key="3">
    <source>
        <dbReference type="Proteomes" id="UP001331761"/>
    </source>
</evidence>
<keyword evidence="3" id="KW-1185">Reference proteome</keyword>
<proteinExistence type="predicted"/>
<dbReference type="EMBL" id="WIXE01022738">
    <property type="protein sequence ID" value="KAK5967226.1"/>
    <property type="molecule type" value="Genomic_DNA"/>
</dbReference>